<proteinExistence type="inferred from homology"/>
<organism evidence="4 5">
    <name type="scientific">Enhygromyxa salina</name>
    <dbReference type="NCBI Taxonomy" id="215803"/>
    <lineage>
        <taxon>Bacteria</taxon>
        <taxon>Pseudomonadati</taxon>
        <taxon>Myxococcota</taxon>
        <taxon>Polyangia</taxon>
        <taxon>Nannocystales</taxon>
        <taxon>Nannocystaceae</taxon>
        <taxon>Enhygromyxa</taxon>
    </lineage>
</organism>
<dbReference type="GO" id="GO:0005737">
    <property type="term" value="C:cytoplasm"/>
    <property type="evidence" value="ECO:0007669"/>
    <property type="project" value="TreeGrafter"/>
</dbReference>
<feature type="region of interest" description="Disordered" evidence="3">
    <location>
        <begin position="99"/>
        <end position="121"/>
    </location>
</feature>
<reference evidence="4 5" key="1">
    <citation type="submission" date="2014-12" db="EMBL/GenBank/DDBJ databases">
        <title>Genome assembly of Enhygromyxa salina DSM 15201.</title>
        <authorList>
            <person name="Sharma G."/>
            <person name="Subramanian S."/>
        </authorList>
    </citation>
    <scope>NUCLEOTIDE SEQUENCE [LARGE SCALE GENOMIC DNA]</scope>
    <source>
        <strain evidence="4 5">DSM 15201</strain>
    </source>
</reference>
<dbReference type="Proteomes" id="UP000031599">
    <property type="component" value="Unassembled WGS sequence"/>
</dbReference>
<evidence type="ECO:0000256" key="3">
    <source>
        <dbReference type="SAM" id="MobiDB-lite"/>
    </source>
</evidence>
<dbReference type="AlphaFoldDB" id="A0A0C2CTG8"/>
<dbReference type="NCBIfam" id="TIGR00251">
    <property type="entry name" value="DUF167 family protein"/>
    <property type="match status" value="1"/>
</dbReference>
<name>A0A0C2CTG8_9BACT</name>
<accession>A0A0C2CTG8</accession>
<comment type="similarity">
    <text evidence="1 2">Belongs to the UPF0235 family.</text>
</comment>
<dbReference type="HAMAP" id="MF_00634">
    <property type="entry name" value="UPF0235"/>
    <property type="match status" value="1"/>
</dbReference>
<sequence>MLRVRPDGAIEIDVHAVPKSSRDAVGKPHGGRLKLHVKAAPVDGQANAAIIKLLSKTLGIPREQIELVRGQTGKRKTVRIAAASCGPGSLEDITTKLGLEAPGESGESGESDGSGGSDGSGRRGAASLLLALLGASACESPRELPITVILPADVSDYSRANNASVVMRPSGEAFSFSVDGLDFALELEGEPTTEAQQLELYLADGEELIAWGTTAPFATAAPDVGLALFLGRPGLLSTWPEQLDTPDPLMLGAAAIGRGMLLVQADGDTFLLNHYTLLLESGDRLPDTVNFTSEASGLFSAANGTVVRLGWDQAAPVAWRYDPGADSWAELSVATPSGGVQAGARVGAAVLTDPDNTRVYLLGGGGTTHGVAIDLVADAQDLLAAAPVADFALDGPRDGATALWIATEDNPTADVLLVGGDTEGPLALLSSVGASVGPSMTWRGLGCAIQRPTAEGVTVLCVGGTIDDVPSGDALSIDVIPQTSAQVELRESFLPVAVPDPLMFSDASALYTQGQGRWFRIDRDDQSVSEPNSSAPRAAGGHLVSTENGVTFVVGGVDQDGAALDRWQVFTPALDD</sequence>
<evidence type="ECO:0000313" key="5">
    <source>
        <dbReference type="Proteomes" id="UP000031599"/>
    </source>
</evidence>
<protein>
    <recommendedName>
        <fullName evidence="2">UPF0235 protein DB30_00866</fullName>
    </recommendedName>
</protein>
<dbReference type="SUPFAM" id="SSF117281">
    <property type="entry name" value="Kelch motif"/>
    <property type="match status" value="1"/>
</dbReference>
<evidence type="ECO:0000256" key="2">
    <source>
        <dbReference type="HAMAP-Rule" id="MF_00634"/>
    </source>
</evidence>
<dbReference type="PANTHER" id="PTHR13420:SF7">
    <property type="entry name" value="UPF0235 PROTEIN C15ORF40"/>
    <property type="match status" value="1"/>
</dbReference>
<dbReference type="Pfam" id="PF02594">
    <property type="entry name" value="DUF167"/>
    <property type="match status" value="1"/>
</dbReference>
<evidence type="ECO:0000313" key="4">
    <source>
        <dbReference type="EMBL" id="KIG12910.1"/>
    </source>
</evidence>
<dbReference type="EMBL" id="JMCC02000113">
    <property type="protein sequence ID" value="KIG12910.1"/>
    <property type="molecule type" value="Genomic_DNA"/>
</dbReference>
<dbReference type="InterPro" id="IPR015915">
    <property type="entry name" value="Kelch-typ_b-propeller"/>
</dbReference>
<comment type="caution">
    <text evidence="4">The sequence shown here is derived from an EMBL/GenBank/DDBJ whole genome shotgun (WGS) entry which is preliminary data.</text>
</comment>
<dbReference type="SUPFAM" id="SSF69786">
    <property type="entry name" value="YggU-like"/>
    <property type="match status" value="1"/>
</dbReference>
<dbReference type="InterPro" id="IPR036591">
    <property type="entry name" value="YggU-like_sf"/>
</dbReference>
<dbReference type="Gene3D" id="3.30.1200.10">
    <property type="entry name" value="YggU-like"/>
    <property type="match status" value="1"/>
</dbReference>
<dbReference type="InterPro" id="IPR003746">
    <property type="entry name" value="DUF167"/>
</dbReference>
<dbReference type="SMART" id="SM01152">
    <property type="entry name" value="DUF167"/>
    <property type="match status" value="1"/>
</dbReference>
<dbReference type="PANTHER" id="PTHR13420">
    <property type="entry name" value="UPF0235 PROTEIN C15ORF40"/>
    <property type="match status" value="1"/>
</dbReference>
<gene>
    <name evidence="4" type="ORF">DB30_00866</name>
</gene>
<evidence type="ECO:0000256" key="1">
    <source>
        <dbReference type="ARBA" id="ARBA00010364"/>
    </source>
</evidence>
<dbReference type="RefSeq" id="WP_052556702.1">
    <property type="nucleotide sequence ID" value="NZ_JMCC02000113.1"/>
</dbReference>